<dbReference type="PROSITE" id="PS00636">
    <property type="entry name" value="DNAJ_1"/>
    <property type="match status" value="1"/>
</dbReference>
<dbReference type="Gene3D" id="1.10.287.110">
    <property type="entry name" value="DnaJ domain"/>
    <property type="match status" value="1"/>
</dbReference>
<dbReference type="InterPro" id="IPR001623">
    <property type="entry name" value="DnaJ_domain"/>
</dbReference>
<dbReference type="EMBL" id="BRXZ01007923">
    <property type="protein sequence ID" value="GMI36005.1"/>
    <property type="molecule type" value="Genomic_DNA"/>
</dbReference>
<reference evidence="3" key="1">
    <citation type="submission" date="2022-07" db="EMBL/GenBank/DDBJ databases">
        <title>Genome analysis of Parmales, a sister group of diatoms, reveals the evolutionary specialization of diatoms from phago-mixotrophs to photoautotrophs.</title>
        <authorList>
            <person name="Ban H."/>
            <person name="Sato S."/>
            <person name="Yoshikawa S."/>
            <person name="Kazumasa Y."/>
            <person name="Nakamura Y."/>
            <person name="Ichinomiya M."/>
            <person name="Saitoh K."/>
            <person name="Sato N."/>
            <person name="Blanc-Mathieu R."/>
            <person name="Endo H."/>
            <person name="Kuwata A."/>
            <person name="Ogata H."/>
        </authorList>
    </citation>
    <scope>NUCLEOTIDE SEQUENCE</scope>
</reference>
<feature type="region of interest" description="Disordered" evidence="1">
    <location>
        <begin position="200"/>
        <end position="220"/>
    </location>
</feature>
<dbReference type="PROSITE" id="PS50076">
    <property type="entry name" value="DNAJ_2"/>
    <property type="match status" value="1"/>
</dbReference>
<evidence type="ECO:0000256" key="1">
    <source>
        <dbReference type="SAM" id="MobiDB-lite"/>
    </source>
</evidence>
<dbReference type="PANTHER" id="PTHR44094:SF8">
    <property type="entry name" value="DNAJ HEAT SHOCK N-TERMINAL DOMAIN-CONTAINING PROTEIN-RELATED"/>
    <property type="match status" value="1"/>
</dbReference>
<feature type="compositionally biased region" description="Basic and acidic residues" evidence="1">
    <location>
        <begin position="566"/>
        <end position="583"/>
    </location>
</feature>
<accession>A0A9W7G7K7</accession>
<dbReference type="Pfam" id="PF00226">
    <property type="entry name" value="DnaJ"/>
    <property type="match status" value="1"/>
</dbReference>
<feature type="domain" description="J" evidence="2">
    <location>
        <begin position="144"/>
        <end position="209"/>
    </location>
</feature>
<dbReference type="SMART" id="SM00271">
    <property type="entry name" value="DnaJ"/>
    <property type="match status" value="1"/>
</dbReference>
<dbReference type="SUPFAM" id="SSF46565">
    <property type="entry name" value="Chaperone J-domain"/>
    <property type="match status" value="1"/>
</dbReference>
<comment type="caution">
    <text evidence="3">The sequence shown here is derived from an EMBL/GenBank/DDBJ whole genome shotgun (WGS) entry which is preliminary data.</text>
</comment>
<evidence type="ECO:0000313" key="4">
    <source>
        <dbReference type="Proteomes" id="UP001165082"/>
    </source>
</evidence>
<evidence type="ECO:0000259" key="2">
    <source>
        <dbReference type="PROSITE" id="PS50076"/>
    </source>
</evidence>
<dbReference type="OrthoDB" id="10250354at2759"/>
<name>A0A9W7G7K7_9STRA</name>
<dbReference type="InterPro" id="IPR026894">
    <property type="entry name" value="DnaJ_X"/>
</dbReference>
<dbReference type="PANTHER" id="PTHR44094">
    <property type="entry name" value="DNAJ HEAT SHOCK N-TERMINAL DOMAIN-CONTAINING PROTEIN"/>
    <property type="match status" value="1"/>
</dbReference>
<feature type="region of interest" description="Disordered" evidence="1">
    <location>
        <begin position="566"/>
        <end position="595"/>
    </location>
</feature>
<dbReference type="InterPro" id="IPR018253">
    <property type="entry name" value="DnaJ_domain_CS"/>
</dbReference>
<dbReference type="InterPro" id="IPR036869">
    <property type="entry name" value="J_dom_sf"/>
</dbReference>
<dbReference type="AlphaFoldDB" id="A0A9W7G7K7"/>
<sequence>MIGGLFSNRKPKDTVAGISSGLKSVLKGTVFGAASLVSLPIIGAQEEGAMGFAKGLGTGLFTAVALPVTGLLVGVGQVARGVANQAESISASREGKIWNDEARAWESFSLSAELGLLQGEQADLQAKYGSTTSATMASKVKDTEFYDLLEVAPSATDGDIRKAYRKKALRLHPDRNPGDKEAAKKFQALSNAYQVLSDEKKRSAYDKHGKPDEASGESSPDTVDPLIFFSVMFGSSGIEEYTGELYIASIVGSAFGDMTKMDGMDGMPDTDQLRENMQSGDDKQREEMLLKQKFRVNSISLFLLEKITSVVSGSVSPETFRQQCKDEASKIIDGSEDFGAMFLVFVGSSLKLEAEEYIGFESTLLGLDGHAARAKKRVNSIKDNANLVVQGGKVISKGAKDYKEMKKQQELLDGEGSEESSEGVEVNSAGVAMDGGDPVAVKQNEAKHDAEKQAKMMEKFQEKMVDSLPLWIEAAMAYNKRDVTKTLKLVAKHLFNDCDVRKPERLNRAKAVQILGDVFDSVGRMSSTGGGKKDSKDMMARANVALHSTMAKSQGQEVDVNQMEELIKEQRKDGKIEAGKTEADAGASAPPNENA</sequence>
<keyword evidence="4" id="KW-1185">Reference proteome</keyword>
<dbReference type="Pfam" id="PF14308">
    <property type="entry name" value="DnaJ-X"/>
    <property type="match status" value="1"/>
</dbReference>
<dbReference type="Proteomes" id="UP001165082">
    <property type="component" value="Unassembled WGS sequence"/>
</dbReference>
<dbReference type="PRINTS" id="PR00625">
    <property type="entry name" value="JDOMAIN"/>
</dbReference>
<organism evidence="3 4">
    <name type="scientific">Triparma retinervis</name>
    <dbReference type="NCBI Taxonomy" id="2557542"/>
    <lineage>
        <taxon>Eukaryota</taxon>
        <taxon>Sar</taxon>
        <taxon>Stramenopiles</taxon>
        <taxon>Ochrophyta</taxon>
        <taxon>Bolidophyceae</taxon>
        <taxon>Parmales</taxon>
        <taxon>Triparmaceae</taxon>
        <taxon>Triparma</taxon>
    </lineage>
</organism>
<protein>
    <recommendedName>
        <fullName evidence="2">J domain-containing protein</fullName>
    </recommendedName>
</protein>
<evidence type="ECO:0000313" key="3">
    <source>
        <dbReference type="EMBL" id="GMI36005.1"/>
    </source>
</evidence>
<dbReference type="InterPro" id="IPR052423">
    <property type="entry name" value="EMIR"/>
</dbReference>
<dbReference type="CDD" id="cd06257">
    <property type="entry name" value="DnaJ"/>
    <property type="match status" value="1"/>
</dbReference>
<gene>
    <name evidence="3" type="ORF">TrRE_jg8031</name>
</gene>
<proteinExistence type="predicted"/>
<feature type="compositionally biased region" description="Basic and acidic residues" evidence="1">
    <location>
        <begin position="200"/>
        <end position="213"/>
    </location>
</feature>